<feature type="domain" description="ABC-2 type transporter transmembrane" evidence="6">
    <location>
        <begin position="47"/>
        <end position="318"/>
    </location>
</feature>
<evidence type="ECO:0000259" key="6">
    <source>
        <dbReference type="Pfam" id="PF12698"/>
    </source>
</evidence>
<dbReference type="AlphaFoldDB" id="A0A6N7WRF3"/>
<reference evidence="7 8" key="1">
    <citation type="submission" date="2019-08" db="EMBL/GenBank/DDBJ databases">
        <title>In-depth cultivation of the pig gut microbiome towards novel bacterial diversity and tailored functional studies.</title>
        <authorList>
            <person name="Wylensek D."/>
            <person name="Hitch T.C.A."/>
            <person name="Clavel T."/>
        </authorList>
    </citation>
    <scope>NUCLEOTIDE SEQUENCE [LARGE SCALE GENOMIC DNA]</scope>
    <source>
        <strain evidence="7 8">WCA-389-WT-23B</strain>
    </source>
</reference>
<feature type="transmembrane region" description="Helical" evidence="5">
    <location>
        <begin position="217"/>
        <end position="243"/>
    </location>
</feature>
<evidence type="ECO:0000256" key="5">
    <source>
        <dbReference type="SAM" id="Phobius"/>
    </source>
</evidence>
<dbReference type="RefSeq" id="WP_154468322.1">
    <property type="nucleotide sequence ID" value="NZ_VUMI01000098.1"/>
</dbReference>
<organism evidence="7 8">
    <name type="scientific">Eisenbergiella porci</name>
    <dbReference type="NCBI Taxonomy" id="2652274"/>
    <lineage>
        <taxon>Bacteria</taxon>
        <taxon>Bacillati</taxon>
        <taxon>Bacillota</taxon>
        <taxon>Clostridia</taxon>
        <taxon>Lachnospirales</taxon>
        <taxon>Lachnospiraceae</taxon>
        <taxon>Eisenbergiella</taxon>
    </lineage>
</organism>
<keyword evidence="8" id="KW-1185">Reference proteome</keyword>
<feature type="transmembrane region" description="Helical" evidence="5">
    <location>
        <begin position="250"/>
        <end position="272"/>
    </location>
</feature>
<dbReference type="PROSITE" id="PS51257">
    <property type="entry name" value="PROKAR_LIPOPROTEIN"/>
    <property type="match status" value="1"/>
</dbReference>
<accession>A0A6N7WRF3</accession>
<keyword evidence="3 5" id="KW-1133">Transmembrane helix</keyword>
<protein>
    <submittedName>
        <fullName evidence="7">ABC transporter permease</fullName>
    </submittedName>
</protein>
<evidence type="ECO:0000313" key="7">
    <source>
        <dbReference type="EMBL" id="MSS91990.1"/>
    </source>
</evidence>
<dbReference type="GeneID" id="86056906"/>
<comment type="subcellular location">
    <subcellularLocation>
        <location evidence="1">Membrane</location>
        <topology evidence="1">Multi-pass membrane protein</topology>
    </subcellularLocation>
</comment>
<dbReference type="GO" id="GO:0016020">
    <property type="term" value="C:membrane"/>
    <property type="evidence" value="ECO:0007669"/>
    <property type="project" value="UniProtKB-SubCell"/>
</dbReference>
<dbReference type="Proteomes" id="UP000436047">
    <property type="component" value="Unassembled WGS sequence"/>
</dbReference>
<keyword evidence="4 5" id="KW-0472">Membrane</keyword>
<dbReference type="InterPro" id="IPR013525">
    <property type="entry name" value="ABC2_TM"/>
</dbReference>
<dbReference type="EMBL" id="VUMI01000098">
    <property type="protein sequence ID" value="MSS91990.1"/>
    <property type="molecule type" value="Genomic_DNA"/>
</dbReference>
<feature type="transmembrane region" description="Helical" evidence="5">
    <location>
        <begin position="21"/>
        <end position="41"/>
    </location>
</feature>
<dbReference type="GO" id="GO:0140359">
    <property type="term" value="F:ABC-type transporter activity"/>
    <property type="evidence" value="ECO:0007669"/>
    <property type="project" value="InterPro"/>
</dbReference>
<keyword evidence="2 5" id="KW-0812">Transmembrane</keyword>
<evidence type="ECO:0000256" key="3">
    <source>
        <dbReference type="ARBA" id="ARBA00022989"/>
    </source>
</evidence>
<proteinExistence type="predicted"/>
<comment type="caution">
    <text evidence="7">The sequence shown here is derived from an EMBL/GenBank/DDBJ whole genome shotgun (WGS) entry which is preliminary data.</text>
</comment>
<evidence type="ECO:0000256" key="1">
    <source>
        <dbReference type="ARBA" id="ARBA00004141"/>
    </source>
</evidence>
<evidence type="ECO:0000256" key="2">
    <source>
        <dbReference type="ARBA" id="ARBA00022692"/>
    </source>
</evidence>
<feature type="transmembrane region" description="Helical" evidence="5">
    <location>
        <begin position="185"/>
        <end position="211"/>
    </location>
</feature>
<dbReference type="Pfam" id="PF12698">
    <property type="entry name" value="ABC2_membrane_3"/>
    <property type="match status" value="1"/>
</dbReference>
<gene>
    <name evidence="7" type="ORF">FYJ45_28410</name>
</gene>
<evidence type="ECO:0000256" key="4">
    <source>
        <dbReference type="ARBA" id="ARBA00023136"/>
    </source>
</evidence>
<feature type="transmembrane region" description="Helical" evidence="5">
    <location>
        <begin position="292"/>
        <end position="318"/>
    </location>
</feature>
<evidence type="ECO:0000313" key="8">
    <source>
        <dbReference type="Proteomes" id="UP000436047"/>
    </source>
</evidence>
<sequence length="330" mass="37120">MWRGFSYLLKKDFKMMLSSKFFLLALCSVVLYSCYINYVYVNLDQDIYPVYLYDPNNTQHIVSEYVTKVDTRAALEEACADEYSVGVDFSTVTPEVYMLSSGTETTDYLRGIYAEKIVSSGVEDQAEIIGTNDKELKNRREITAEFLFFELSAVGFLGLAAMLFKEKQMGVIRVHGVLPVCKSAFILSKLCWILLSDVLFTILLTLINIGVENGISILPAVLIQAGILSLIMALAGFLCAVCLPDFKQFSLFYLIIAIFITTPVFLAGQTGIEWEWIVYHPMYHLFVGMKSAYFAAPAPAYPYYLICTGVIVLLFLFAHRTLTNEMAKEG</sequence>
<name>A0A6N7WRF3_9FIRM</name>
<feature type="transmembrane region" description="Helical" evidence="5">
    <location>
        <begin position="146"/>
        <end position="164"/>
    </location>
</feature>